<sequence length="272" mass="29830">MKQTESLVSIRHMTFSRGERKIFDDVSLDVPKGKITAIMGPSGIGKTTLLRLIGGQILPDSGDIWFEGWNIPTLGRQELYQARNKMSMLFQSGALFTDMTVFDNVAFPLREHTDLPDDLLRTLVLLKLEAVGLRGAAQLMPAELSGGMARRAALARAIALDPDLIMYDEPFVGQDPINMGVLVKLIRDLNQALDITSVIVTHDVHEVMGIADHVYLLSGGKIIGQGSPSELQHNADPRIRQFLDGKADGPVPFKFPAGAIEDELFDVNSKGR</sequence>
<dbReference type="GO" id="GO:0005524">
    <property type="term" value="F:ATP binding"/>
    <property type="evidence" value="ECO:0007669"/>
    <property type="project" value="UniProtKB-KW"/>
</dbReference>
<dbReference type="GO" id="GO:0016887">
    <property type="term" value="F:ATP hydrolysis activity"/>
    <property type="evidence" value="ECO:0007669"/>
    <property type="project" value="InterPro"/>
</dbReference>
<dbReference type="Gene3D" id="3.40.50.300">
    <property type="entry name" value="P-loop containing nucleotide triphosphate hydrolases"/>
    <property type="match status" value="1"/>
</dbReference>
<evidence type="ECO:0000256" key="5">
    <source>
        <dbReference type="ARBA" id="ARBA00055112"/>
    </source>
</evidence>
<dbReference type="InterPro" id="IPR017871">
    <property type="entry name" value="ABC_transporter-like_CS"/>
</dbReference>
<dbReference type="STRING" id="320778.ABT57_19800"/>
<proteinExistence type="inferred from homology"/>
<evidence type="ECO:0000256" key="1">
    <source>
        <dbReference type="ARBA" id="ARBA00011380"/>
    </source>
</evidence>
<reference evidence="9 10" key="1">
    <citation type="submission" date="2015-05" db="EMBL/GenBank/DDBJ databases">
        <title>Photobacterium galathea sp. nov.</title>
        <authorList>
            <person name="Machado H."/>
            <person name="Gram L."/>
        </authorList>
    </citation>
    <scope>NUCLEOTIDE SEQUENCE [LARGE SCALE GENOMIC DNA]</scope>
    <source>
        <strain evidence="9 10">DSM 22954</strain>
    </source>
</reference>
<organism evidence="9 10">
    <name type="scientific">Photobacterium ganghwense</name>
    <dbReference type="NCBI Taxonomy" id="320778"/>
    <lineage>
        <taxon>Bacteria</taxon>
        <taxon>Pseudomonadati</taxon>
        <taxon>Pseudomonadota</taxon>
        <taxon>Gammaproteobacteria</taxon>
        <taxon>Vibrionales</taxon>
        <taxon>Vibrionaceae</taxon>
        <taxon>Photobacterium</taxon>
    </lineage>
</organism>
<dbReference type="FunFam" id="3.40.50.300:FF:000192">
    <property type="entry name" value="Phospholipid ABC transporter ATP-binding protein MlaF"/>
    <property type="match status" value="1"/>
</dbReference>
<evidence type="ECO:0000256" key="3">
    <source>
        <dbReference type="ARBA" id="ARBA00022741"/>
    </source>
</evidence>
<dbReference type="GO" id="GO:0006869">
    <property type="term" value="P:lipid transport"/>
    <property type="evidence" value="ECO:0007669"/>
    <property type="project" value="UniProtKB-ARBA"/>
</dbReference>
<protein>
    <recommendedName>
        <fullName evidence="7">Intermembrane phospholipid transport system ATP-binding protein MlaF</fullName>
    </recommendedName>
</protein>
<comment type="subunit">
    <text evidence="1">The complex is composed of two ATP-binding proteins (MlaF), two transmembrane proteins (MlaE), two cytoplasmic solute-binding proteins (MlaB) and six periplasmic solute-binding proteins (MlaD).</text>
</comment>
<dbReference type="PROSITE" id="PS50893">
    <property type="entry name" value="ABC_TRANSPORTER_2"/>
    <property type="match status" value="1"/>
</dbReference>
<gene>
    <name evidence="9" type="ORF">ABT57_19800</name>
</gene>
<comment type="caution">
    <text evidence="9">The sequence shown here is derived from an EMBL/GenBank/DDBJ whole genome shotgun (WGS) entry which is preliminary data.</text>
</comment>
<name>A0A0J1H3P0_9GAMM</name>
<dbReference type="NCBIfam" id="NF008809">
    <property type="entry name" value="PRK11831.1"/>
    <property type="match status" value="1"/>
</dbReference>
<dbReference type="Proteomes" id="UP000035909">
    <property type="component" value="Unassembled WGS sequence"/>
</dbReference>
<dbReference type="RefSeq" id="WP_047886985.1">
    <property type="nucleotide sequence ID" value="NZ_CP071325.1"/>
</dbReference>
<feature type="domain" description="ABC transporter" evidence="8">
    <location>
        <begin position="8"/>
        <end position="244"/>
    </location>
</feature>
<dbReference type="PANTHER" id="PTHR43023">
    <property type="entry name" value="PROTEIN TRIGALACTOSYLDIACYLGLYCEROL 3, CHLOROPLASTIC"/>
    <property type="match status" value="1"/>
</dbReference>
<dbReference type="PATRIC" id="fig|320778.3.peg.4268"/>
<comment type="similarity">
    <text evidence="6">Belongs to the ABC transporter superfamily. MlaF family.</text>
</comment>
<accession>A0A0J1H3P0</accession>
<comment type="function">
    <text evidence="5">Part of the ABC transporter complex MlaFEDB, which is involved in a phospholipid transport pathway that maintains lipid asymmetry in the outer membrane by retrograde trafficking of phospholipids from the outer membrane to the inner membrane. Responsible for energy coupling to the transport system.</text>
</comment>
<dbReference type="Pfam" id="PF00005">
    <property type="entry name" value="ABC_tran"/>
    <property type="match status" value="1"/>
</dbReference>
<keyword evidence="4 9" id="KW-0067">ATP-binding</keyword>
<evidence type="ECO:0000313" key="9">
    <source>
        <dbReference type="EMBL" id="KLV06380.1"/>
    </source>
</evidence>
<dbReference type="SMART" id="SM00382">
    <property type="entry name" value="AAA"/>
    <property type="match status" value="1"/>
</dbReference>
<keyword evidence="2" id="KW-0813">Transport</keyword>
<evidence type="ECO:0000256" key="7">
    <source>
        <dbReference type="ARBA" id="ARBA00070083"/>
    </source>
</evidence>
<keyword evidence="10" id="KW-1185">Reference proteome</keyword>
<evidence type="ECO:0000259" key="8">
    <source>
        <dbReference type="PROSITE" id="PS50893"/>
    </source>
</evidence>
<evidence type="ECO:0000256" key="6">
    <source>
        <dbReference type="ARBA" id="ARBA00060882"/>
    </source>
</evidence>
<dbReference type="EMBL" id="LDOU01000022">
    <property type="protein sequence ID" value="KLV06380.1"/>
    <property type="molecule type" value="Genomic_DNA"/>
</dbReference>
<dbReference type="InterPro" id="IPR003439">
    <property type="entry name" value="ABC_transporter-like_ATP-bd"/>
</dbReference>
<dbReference type="AlphaFoldDB" id="A0A0J1H3P0"/>
<dbReference type="PROSITE" id="PS00211">
    <property type="entry name" value="ABC_TRANSPORTER_1"/>
    <property type="match status" value="1"/>
</dbReference>
<keyword evidence="3" id="KW-0547">Nucleotide-binding</keyword>
<dbReference type="OrthoDB" id="9802264at2"/>
<evidence type="ECO:0000256" key="2">
    <source>
        <dbReference type="ARBA" id="ARBA00022448"/>
    </source>
</evidence>
<evidence type="ECO:0000256" key="4">
    <source>
        <dbReference type="ARBA" id="ARBA00022840"/>
    </source>
</evidence>
<evidence type="ECO:0000313" key="10">
    <source>
        <dbReference type="Proteomes" id="UP000035909"/>
    </source>
</evidence>
<dbReference type="PANTHER" id="PTHR43023:SF6">
    <property type="entry name" value="INTERMEMBRANE PHOSPHOLIPID TRANSPORT SYSTEM ATP-BINDING PROTEIN MLAF"/>
    <property type="match status" value="1"/>
</dbReference>
<dbReference type="InterPro" id="IPR027417">
    <property type="entry name" value="P-loop_NTPase"/>
</dbReference>
<dbReference type="InterPro" id="IPR003593">
    <property type="entry name" value="AAA+_ATPase"/>
</dbReference>
<dbReference type="SUPFAM" id="SSF52540">
    <property type="entry name" value="P-loop containing nucleoside triphosphate hydrolases"/>
    <property type="match status" value="1"/>
</dbReference>